<dbReference type="PRINTS" id="PR00139">
    <property type="entry name" value="ASNGLNASE"/>
</dbReference>
<evidence type="ECO:0000256" key="2">
    <source>
        <dbReference type="ARBA" id="ARBA00012920"/>
    </source>
</evidence>
<feature type="domain" description="L-asparaginase N-terminal" evidence="6">
    <location>
        <begin position="6"/>
        <end position="188"/>
    </location>
</feature>
<dbReference type="InterPro" id="IPR036152">
    <property type="entry name" value="Asp/glu_Ase-like_sf"/>
</dbReference>
<evidence type="ECO:0000259" key="7">
    <source>
        <dbReference type="Pfam" id="PF17763"/>
    </source>
</evidence>
<dbReference type="SUPFAM" id="SSF53774">
    <property type="entry name" value="Glutaminase/Asparaginase"/>
    <property type="match status" value="1"/>
</dbReference>
<keyword evidence="9" id="KW-1185">Reference proteome</keyword>
<dbReference type="PANTHER" id="PTHR11707:SF28">
    <property type="entry name" value="60 KDA LYSOPHOSPHOLIPASE"/>
    <property type="match status" value="1"/>
</dbReference>
<dbReference type="SFLD" id="SFLDS00057">
    <property type="entry name" value="Glutaminase/Asparaginase"/>
    <property type="match status" value="1"/>
</dbReference>
<feature type="active site" evidence="4">
    <location>
        <position position="15"/>
    </location>
</feature>
<keyword evidence="3" id="KW-0378">Hydrolase</keyword>
<dbReference type="PANTHER" id="PTHR11707">
    <property type="entry name" value="L-ASPARAGINASE"/>
    <property type="match status" value="1"/>
</dbReference>
<dbReference type="SMART" id="SM00870">
    <property type="entry name" value="Asparaginase"/>
    <property type="match status" value="1"/>
</dbReference>
<dbReference type="NCBIfam" id="NF006998">
    <property type="entry name" value="PRK09461.1"/>
    <property type="match status" value="1"/>
</dbReference>
<dbReference type="PROSITE" id="PS00144">
    <property type="entry name" value="ASN_GLN_ASE_1"/>
    <property type="match status" value="1"/>
</dbReference>
<evidence type="ECO:0000259" key="6">
    <source>
        <dbReference type="Pfam" id="PF00710"/>
    </source>
</evidence>
<dbReference type="InterPro" id="IPR027475">
    <property type="entry name" value="Asparaginase/glutaminase_AS2"/>
</dbReference>
<comment type="caution">
    <text evidence="8">The sequence shown here is derived from an EMBL/GenBank/DDBJ whole genome shotgun (WGS) entry which is preliminary data.</text>
</comment>
<dbReference type="PROSITE" id="PS00917">
    <property type="entry name" value="ASN_GLN_ASE_2"/>
    <property type="match status" value="1"/>
</dbReference>
<evidence type="ECO:0000256" key="1">
    <source>
        <dbReference type="ARBA" id="ARBA00010518"/>
    </source>
</evidence>
<dbReference type="NCBIfam" id="TIGR00519">
    <property type="entry name" value="asnASE_I"/>
    <property type="match status" value="1"/>
</dbReference>
<dbReference type="InterPro" id="IPR041725">
    <property type="entry name" value="L-asparaginase_I"/>
</dbReference>
<dbReference type="Pfam" id="PF17763">
    <property type="entry name" value="Asparaginase_C"/>
    <property type="match status" value="1"/>
</dbReference>
<dbReference type="Gene3D" id="3.40.50.40">
    <property type="match status" value="1"/>
</dbReference>
<dbReference type="Gene3D" id="3.40.50.1170">
    <property type="entry name" value="L-asparaginase, N-terminal domain"/>
    <property type="match status" value="1"/>
</dbReference>
<name>A0ABU9GSX3_9GAMM</name>
<dbReference type="InterPro" id="IPR027474">
    <property type="entry name" value="L-asparaginase_N"/>
</dbReference>
<dbReference type="InterPro" id="IPR040919">
    <property type="entry name" value="Asparaginase_C"/>
</dbReference>
<dbReference type="PIRSF" id="PIRSF001220">
    <property type="entry name" value="L-ASNase_gatD"/>
    <property type="match status" value="1"/>
</dbReference>
<gene>
    <name evidence="8" type="primary">ansA</name>
    <name evidence="8" type="ORF">V6256_12525</name>
</gene>
<dbReference type="InterPro" id="IPR006033">
    <property type="entry name" value="AsnA_fam"/>
</dbReference>
<dbReference type="InterPro" id="IPR037152">
    <property type="entry name" value="L-asparaginase_N_sf"/>
</dbReference>
<evidence type="ECO:0000256" key="4">
    <source>
        <dbReference type="PROSITE-ProRule" id="PRU10099"/>
    </source>
</evidence>
<dbReference type="InterPro" id="IPR020827">
    <property type="entry name" value="Asparaginase/glutaminase_AS1"/>
</dbReference>
<feature type="active site" evidence="5">
    <location>
        <position position="92"/>
    </location>
</feature>
<evidence type="ECO:0000256" key="3">
    <source>
        <dbReference type="ARBA" id="ARBA00022801"/>
    </source>
</evidence>
<dbReference type="PROSITE" id="PS51732">
    <property type="entry name" value="ASN_GLN_ASE_3"/>
    <property type="match status" value="1"/>
</dbReference>
<dbReference type="EMBL" id="JBAKAZ010000055">
    <property type="protein sequence ID" value="MEL0630433.1"/>
    <property type="molecule type" value="Genomic_DNA"/>
</dbReference>
<feature type="domain" description="Asparaginase/glutaminase C-terminal" evidence="7">
    <location>
        <begin position="213"/>
        <end position="326"/>
    </location>
</feature>
<reference evidence="8 9" key="1">
    <citation type="submission" date="2024-02" db="EMBL/GenBank/DDBJ databases">
        <title>Bacteria isolated from the canopy kelp, Nereocystis luetkeana.</title>
        <authorList>
            <person name="Pfister C.A."/>
            <person name="Younker I.T."/>
            <person name="Light S.H."/>
        </authorList>
    </citation>
    <scope>NUCLEOTIDE SEQUENCE [LARGE SCALE GENOMIC DNA]</scope>
    <source>
        <strain evidence="8 9">TI.1.05</strain>
    </source>
</reference>
<evidence type="ECO:0000313" key="8">
    <source>
        <dbReference type="EMBL" id="MEL0630433.1"/>
    </source>
</evidence>
<sequence length="340" mass="37533">MKEKKRIYIAYTGGTIGMKPSKNGFIPVAGYLSETIKNMPEFYHDDMPEFEIHEYEPLIDSADISPEAWQVLATDIQDRYHDFDGFIILHGTDTMSYTASALSFIFESLSKPVIITGSQIPLSQLRSDARANLLNSLFIAAHHPINEVCLFFNNQLFRGNRTTKQHADGFSAFVSPNYPVLLEAGIDIKNIAGKKQRTVNTRLTIGKIDKQSIAILHLFPGLDWQVLDNLLKSPLQALVLLTYGVGNAQQDPELLKTLKEASDRGILIVNCSQCLKGSVNMGGYATGHALSEAGVIGGIDMTTEAVIAKLHYLLSQSLSYKVVKELLTTDLRGELTALND</sequence>
<dbReference type="EC" id="3.5.1.1" evidence="2"/>
<comment type="similarity">
    <text evidence="1">Belongs to the asparaginase 1 family.</text>
</comment>
<dbReference type="CDD" id="cd08963">
    <property type="entry name" value="L-asparaginase_I"/>
    <property type="match status" value="1"/>
</dbReference>
<organism evidence="8 9">
    <name type="scientific">Psychromonas aquatilis</name>
    <dbReference type="NCBI Taxonomy" id="2005072"/>
    <lineage>
        <taxon>Bacteria</taxon>
        <taxon>Pseudomonadati</taxon>
        <taxon>Pseudomonadota</taxon>
        <taxon>Gammaproteobacteria</taxon>
        <taxon>Alteromonadales</taxon>
        <taxon>Psychromonadaceae</taxon>
        <taxon>Psychromonas</taxon>
    </lineage>
</organism>
<dbReference type="PIRSF" id="PIRSF500176">
    <property type="entry name" value="L_ASNase"/>
    <property type="match status" value="1"/>
</dbReference>
<accession>A0ABU9GSX3</accession>
<proteinExistence type="inferred from homology"/>
<dbReference type="RefSeq" id="WP_341598561.1">
    <property type="nucleotide sequence ID" value="NZ_JBAKAZ010000055.1"/>
</dbReference>
<evidence type="ECO:0000313" key="9">
    <source>
        <dbReference type="Proteomes" id="UP001369082"/>
    </source>
</evidence>
<protein>
    <recommendedName>
        <fullName evidence="2">asparaginase</fullName>
        <ecNumber evidence="2">3.5.1.1</ecNumber>
    </recommendedName>
</protein>
<dbReference type="Proteomes" id="UP001369082">
    <property type="component" value="Unassembled WGS sequence"/>
</dbReference>
<dbReference type="Pfam" id="PF00710">
    <property type="entry name" value="Asparaginase"/>
    <property type="match status" value="1"/>
</dbReference>
<evidence type="ECO:0000256" key="5">
    <source>
        <dbReference type="PROSITE-ProRule" id="PRU10100"/>
    </source>
</evidence>
<dbReference type="InterPro" id="IPR006034">
    <property type="entry name" value="Asparaginase/glutaminase-like"/>
</dbReference>
<dbReference type="InterPro" id="IPR027473">
    <property type="entry name" value="L-asparaginase_C"/>
</dbReference>